<dbReference type="PRINTS" id="PR00038">
    <property type="entry name" value="HTHLUXR"/>
</dbReference>
<dbReference type="SMART" id="SM00421">
    <property type="entry name" value="HTH_LUXR"/>
    <property type="match status" value="1"/>
</dbReference>
<dbReference type="InterPro" id="IPR058245">
    <property type="entry name" value="NreC/VraR/RcsB-like_REC"/>
</dbReference>
<keyword evidence="4" id="KW-0804">Transcription</keyword>
<accession>A0A853A3Y6</accession>
<dbReference type="InterPro" id="IPR001789">
    <property type="entry name" value="Sig_transdc_resp-reg_receiver"/>
</dbReference>
<dbReference type="GO" id="GO:0003677">
    <property type="term" value="F:DNA binding"/>
    <property type="evidence" value="ECO:0007669"/>
    <property type="project" value="UniProtKB-KW"/>
</dbReference>
<dbReference type="EMBL" id="JACBZD010000001">
    <property type="protein sequence ID" value="NYI05212.1"/>
    <property type="molecule type" value="Genomic_DNA"/>
</dbReference>
<keyword evidence="1 5" id="KW-0597">Phosphoprotein</keyword>
<dbReference type="InterPro" id="IPR016032">
    <property type="entry name" value="Sig_transdc_resp-reg_C-effctor"/>
</dbReference>
<dbReference type="Pfam" id="PF00196">
    <property type="entry name" value="GerE"/>
    <property type="match status" value="1"/>
</dbReference>
<evidence type="ECO:0000313" key="8">
    <source>
        <dbReference type="EMBL" id="NYI05212.1"/>
    </source>
</evidence>
<dbReference type="InterPro" id="IPR000792">
    <property type="entry name" value="Tscrpt_reg_LuxR_C"/>
</dbReference>
<dbReference type="SUPFAM" id="SSF46894">
    <property type="entry name" value="C-terminal effector domain of the bipartite response regulators"/>
    <property type="match status" value="1"/>
</dbReference>
<protein>
    <submittedName>
        <fullName evidence="8">DNA-binding NarL/FixJ family response regulator</fullName>
    </submittedName>
</protein>
<feature type="domain" description="Response regulatory" evidence="7">
    <location>
        <begin position="19"/>
        <end position="138"/>
    </location>
</feature>
<keyword evidence="9" id="KW-1185">Reference proteome</keyword>
<dbReference type="Gene3D" id="3.40.50.2300">
    <property type="match status" value="1"/>
</dbReference>
<dbReference type="GO" id="GO:0000160">
    <property type="term" value="P:phosphorelay signal transduction system"/>
    <property type="evidence" value="ECO:0007669"/>
    <property type="project" value="InterPro"/>
</dbReference>
<organism evidence="8 9">
    <name type="scientific">Allostreptomyces psammosilenae</name>
    <dbReference type="NCBI Taxonomy" id="1892865"/>
    <lineage>
        <taxon>Bacteria</taxon>
        <taxon>Bacillati</taxon>
        <taxon>Actinomycetota</taxon>
        <taxon>Actinomycetes</taxon>
        <taxon>Kitasatosporales</taxon>
        <taxon>Streptomycetaceae</taxon>
        <taxon>Allostreptomyces</taxon>
    </lineage>
</organism>
<evidence type="ECO:0000256" key="3">
    <source>
        <dbReference type="ARBA" id="ARBA00023125"/>
    </source>
</evidence>
<evidence type="ECO:0000313" key="9">
    <source>
        <dbReference type="Proteomes" id="UP000567795"/>
    </source>
</evidence>
<dbReference type="PROSITE" id="PS50043">
    <property type="entry name" value="HTH_LUXR_2"/>
    <property type="match status" value="1"/>
</dbReference>
<evidence type="ECO:0000259" key="7">
    <source>
        <dbReference type="PROSITE" id="PS50110"/>
    </source>
</evidence>
<dbReference type="PROSITE" id="PS00622">
    <property type="entry name" value="HTH_LUXR_1"/>
    <property type="match status" value="1"/>
</dbReference>
<feature type="modified residue" description="4-aspartylphosphate" evidence="5">
    <location>
        <position position="70"/>
    </location>
</feature>
<evidence type="ECO:0000259" key="6">
    <source>
        <dbReference type="PROSITE" id="PS50043"/>
    </source>
</evidence>
<gene>
    <name evidence="8" type="ORF">FHU37_002155</name>
</gene>
<evidence type="ECO:0000256" key="4">
    <source>
        <dbReference type="ARBA" id="ARBA00023163"/>
    </source>
</evidence>
<dbReference type="Pfam" id="PF00072">
    <property type="entry name" value="Response_reg"/>
    <property type="match status" value="1"/>
</dbReference>
<proteinExistence type="predicted"/>
<evidence type="ECO:0000256" key="5">
    <source>
        <dbReference type="PROSITE-ProRule" id="PRU00169"/>
    </source>
</evidence>
<feature type="domain" description="HTH luxR-type" evidence="6">
    <location>
        <begin position="166"/>
        <end position="231"/>
    </location>
</feature>
<dbReference type="CDD" id="cd17535">
    <property type="entry name" value="REC_NarL-like"/>
    <property type="match status" value="1"/>
</dbReference>
<comment type="caution">
    <text evidence="8">The sequence shown here is derived from an EMBL/GenBank/DDBJ whole genome shotgun (WGS) entry which is preliminary data.</text>
</comment>
<dbReference type="InterPro" id="IPR011006">
    <property type="entry name" value="CheY-like_superfamily"/>
</dbReference>
<reference evidence="8 9" key="1">
    <citation type="submission" date="2020-07" db="EMBL/GenBank/DDBJ databases">
        <title>Sequencing the genomes of 1000 actinobacteria strains.</title>
        <authorList>
            <person name="Klenk H.-P."/>
        </authorList>
    </citation>
    <scope>NUCLEOTIDE SEQUENCE [LARGE SCALE GENOMIC DNA]</scope>
    <source>
        <strain evidence="8 9">DSM 42178</strain>
    </source>
</reference>
<dbReference type="AlphaFoldDB" id="A0A853A3Y6"/>
<dbReference type="RefSeq" id="WP_179813988.1">
    <property type="nucleotide sequence ID" value="NZ_JACBZD010000001.1"/>
</dbReference>
<evidence type="ECO:0000256" key="2">
    <source>
        <dbReference type="ARBA" id="ARBA00023015"/>
    </source>
</evidence>
<evidence type="ECO:0000256" key="1">
    <source>
        <dbReference type="ARBA" id="ARBA00022553"/>
    </source>
</evidence>
<keyword evidence="3 8" id="KW-0238">DNA-binding</keyword>
<sequence length="252" mass="26673">MTDHLPQRPDGNASGRRVRVVLVDDQEMVRDGLGALLASAPDIELVGEGANGFDAIRLARELAPDVIVMDIRMPEMDGLAATARIVGPDPAEDAPKVLVLTTFDLDEYVYEALALGASGFLLKDAPARDLIAAVRIVASGDALLSPSVTKRVIGTFARRRRSGAFRPEAAKALTPRELDVLRQLARGLSNAEIGQRLFLSEETIKTHVGRILTKLSLRDRTQAVVFAFENGLTGDAGPGEAGGPGEGDGGAT</sequence>
<dbReference type="PANTHER" id="PTHR43214">
    <property type="entry name" value="TWO-COMPONENT RESPONSE REGULATOR"/>
    <property type="match status" value="1"/>
</dbReference>
<dbReference type="PANTHER" id="PTHR43214:SF24">
    <property type="entry name" value="TRANSCRIPTIONAL REGULATORY PROTEIN NARL-RELATED"/>
    <property type="match status" value="1"/>
</dbReference>
<dbReference type="CDD" id="cd06170">
    <property type="entry name" value="LuxR_C_like"/>
    <property type="match status" value="1"/>
</dbReference>
<name>A0A853A3Y6_9ACTN</name>
<keyword evidence="2" id="KW-0805">Transcription regulation</keyword>
<dbReference type="Proteomes" id="UP000567795">
    <property type="component" value="Unassembled WGS sequence"/>
</dbReference>
<dbReference type="InterPro" id="IPR039420">
    <property type="entry name" value="WalR-like"/>
</dbReference>
<dbReference type="GO" id="GO:0006355">
    <property type="term" value="P:regulation of DNA-templated transcription"/>
    <property type="evidence" value="ECO:0007669"/>
    <property type="project" value="InterPro"/>
</dbReference>
<dbReference type="SMART" id="SM00448">
    <property type="entry name" value="REC"/>
    <property type="match status" value="1"/>
</dbReference>
<dbReference type="SUPFAM" id="SSF52172">
    <property type="entry name" value="CheY-like"/>
    <property type="match status" value="1"/>
</dbReference>
<dbReference type="PROSITE" id="PS50110">
    <property type="entry name" value="RESPONSE_REGULATORY"/>
    <property type="match status" value="1"/>
</dbReference>